<organism evidence="1">
    <name type="scientific">Siphoviridae sp. ctqSm5</name>
    <dbReference type="NCBI Taxonomy" id="2827949"/>
    <lineage>
        <taxon>Viruses</taxon>
        <taxon>Duplodnaviria</taxon>
        <taxon>Heunggongvirae</taxon>
        <taxon>Uroviricota</taxon>
        <taxon>Caudoviricetes</taxon>
    </lineage>
</organism>
<evidence type="ECO:0000313" key="1">
    <source>
        <dbReference type="EMBL" id="DAF52810.1"/>
    </source>
</evidence>
<proteinExistence type="predicted"/>
<dbReference type="EMBL" id="BK032642">
    <property type="protein sequence ID" value="DAF52810.1"/>
    <property type="molecule type" value="Genomic_DNA"/>
</dbReference>
<accession>A0A8S5SQF3</accession>
<protein>
    <submittedName>
        <fullName evidence="1">Uncharacterized protein</fullName>
    </submittedName>
</protein>
<sequence length="44" mass="5049">MKFNNYVGSVVVFYYPYCTSLFGEVYLTNSVFPCFSYNASLLSI</sequence>
<name>A0A8S5SQF3_9CAUD</name>
<reference evidence="1" key="1">
    <citation type="journal article" date="2021" name="Proc. Natl. Acad. Sci. U.S.A.">
        <title>A Catalog of Tens of Thousands of Viruses from Human Metagenomes Reveals Hidden Associations with Chronic Diseases.</title>
        <authorList>
            <person name="Tisza M.J."/>
            <person name="Buck C.B."/>
        </authorList>
    </citation>
    <scope>NUCLEOTIDE SEQUENCE</scope>
    <source>
        <strain evidence="1">CtqSm5</strain>
    </source>
</reference>